<comment type="caution">
    <text evidence="1">The sequence shown here is derived from an EMBL/GenBank/DDBJ whole genome shotgun (WGS) entry which is preliminary data.</text>
</comment>
<organism evidence="1 2">
    <name type="scientific">Chromobacterium violaceum</name>
    <dbReference type="NCBI Taxonomy" id="536"/>
    <lineage>
        <taxon>Bacteria</taxon>
        <taxon>Pseudomonadati</taxon>
        <taxon>Pseudomonadota</taxon>
        <taxon>Betaproteobacteria</taxon>
        <taxon>Neisseriales</taxon>
        <taxon>Chromobacteriaceae</taxon>
        <taxon>Chromobacterium</taxon>
    </lineage>
</organism>
<dbReference type="AlphaFoldDB" id="A0AAX2M3M4"/>
<reference evidence="1 2" key="1">
    <citation type="submission" date="2018-06" db="EMBL/GenBank/DDBJ databases">
        <authorList>
            <consortium name="Pathogen Informatics"/>
            <person name="Doyle S."/>
        </authorList>
    </citation>
    <scope>NUCLEOTIDE SEQUENCE [LARGE SCALE GENOMIC DNA]</scope>
    <source>
        <strain evidence="1 2">NCTC8684</strain>
    </source>
</reference>
<evidence type="ECO:0000313" key="1">
    <source>
        <dbReference type="EMBL" id="SUX31057.1"/>
    </source>
</evidence>
<dbReference type="Proteomes" id="UP000254029">
    <property type="component" value="Unassembled WGS sequence"/>
</dbReference>
<gene>
    <name evidence="1" type="ORF">NCTC8684_00078</name>
</gene>
<evidence type="ECO:0000313" key="2">
    <source>
        <dbReference type="Proteomes" id="UP000254029"/>
    </source>
</evidence>
<dbReference type="SUPFAM" id="SSF57938">
    <property type="entry name" value="DnaJ/Hsp40 cysteine-rich domain"/>
    <property type="match status" value="1"/>
</dbReference>
<proteinExistence type="predicted"/>
<accession>A0AAX2M3M4</accession>
<evidence type="ECO:0008006" key="3">
    <source>
        <dbReference type="Google" id="ProtNLM"/>
    </source>
</evidence>
<name>A0AAX2M3M4_CHRVL</name>
<dbReference type="InterPro" id="IPR036410">
    <property type="entry name" value="HSP_DnaJ_Cys-rich_dom_sf"/>
</dbReference>
<dbReference type="Gene3D" id="2.10.230.10">
    <property type="entry name" value="Heat shock protein DnaJ, cysteine-rich domain"/>
    <property type="match status" value="1"/>
</dbReference>
<protein>
    <recommendedName>
        <fullName evidence="3">Molecular chaperone DnaJ</fullName>
    </recommendedName>
</protein>
<dbReference type="EMBL" id="UIGR01000001">
    <property type="protein sequence ID" value="SUX31057.1"/>
    <property type="molecule type" value="Genomic_DNA"/>
</dbReference>
<sequence>MPKMICPECKGEGEVPCTLAFGSKEHPLYCPLCKGDDEARIPCEMCVGEGEIDM</sequence>